<dbReference type="STRING" id="1685379.AVO45_00005"/>
<comment type="caution">
    <text evidence="2">The sequence shown here is derived from an EMBL/GenBank/DDBJ whole genome shotgun (WGS) entry which is preliminary data.</text>
</comment>
<dbReference type="Pfam" id="PF10011">
    <property type="entry name" value="DUF2254"/>
    <property type="match status" value="1"/>
</dbReference>
<reference evidence="2 3" key="1">
    <citation type="submission" date="2015-12" db="EMBL/GenBank/DDBJ databases">
        <authorList>
            <person name="Shamseldin A."/>
            <person name="Moawad H."/>
            <person name="Abd El-Rahim W.M."/>
            <person name="Sadowsky M.J."/>
        </authorList>
    </citation>
    <scope>NUCLEOTIDE SEQUENCE [LARGE SCALE GENOMIC DNA]</scope>
    <source>
        <strain evidence="2 3">ZGT118</strain>
    </source>
</reference>
<evidence type="ECO:0000313" key="2">
    <source>
        <dbReference type="EMBL" id="KUJ85429.1"/>
    </source>
</evidence>
<feature type="transmembrane region" description="Helical" evidence="1">
    <location>
        <begin position="25"/>
        <end position="43"/>
    </location>
</feature>
<name>A0A0X3UC44_9RHOB</name>
<evidence type="ECO:0000256" key="1">
    <source>
        <dbReference type="SAM" id="Phobius"/>
    </source>
</evidence>
<protein>
    <recommendedName>
        <fullName evidence="4">DUF2254 domain-containing protein</fullName>
    </recommendedName>
</protein>
<evidence type="ECO:0008006" key="4">
    <source>
        <dbReference type="Google" id="ProtNLM"/>
    </source>
</evidence>
<evidence type="ECO:0000313" key="3">
    <source>
        <dbReference type="Proteomes" id="UP000053791"/>
    </source>
</evidence>
<keyword evidence="1" id="KW-0472">Membrane</keyword>
<dbReference type="Proteomes" id="UP000053791">
    <property type="component" value="Unassembled WGS sequence"/>
</dbReference>
<organism evidence="2 3">
    <name type="scientific">Ruegeria marisrubri</name>
    <dbReference type="NCBI Taxonomy" id="1685379"/>
    <lineage>
        <taxon>Bacteria</taxon>
        <taxon>Pseudomonadati</taxon>
        <taxon>Pseudomonadota</taxon>
        <taxon>Alphaproteobacteria</taxon>
        <taxon>Rhodobacterales</taxon>
        <taxon>Roseobacteraceae</taxon>
        <taxon>Ruegeria</taxon>
    </lineage>
</organism>
<accession>A0A0X3UC44</accession>
<feature type="non-terminal residue" evidence="2">
    <location>
        <position position="1"/>
    </location>
</feature>
<dbReference type="InterPro" id="IPR018723">
    <property type="entry name" value="DUF2254_membrane"/>
</dbReference>
<dbReference type="RefSeq" id="WP_068343076.1">
    <property type="nucleotide sequence ID" value="NZ_LQBQ01000001.1"/>
</dbReference>
<dbReference type="OrthoDB" id="2955631at2"/>
<keyword evidence="1" id="KW-0812">Transmembrane</keyword>
<feature type="transmembrane region" description="Helical" evidence="1">
    <location>
        <begin position="55"/>
        <end position="75"/>
    </location>
</feature>
<dbReference type="AlphaFoldDB" id="A0A0X3UC44"/>
<gene>
    <name evidence="2" type="ORF">AVO45_00005</name>
</gene>
<dbReference type="EMBL" id="LQBQ01000001">
    <property type="protein sequence ID" value="KUJ85429.1"/>
    <property type="molecule type" value="Genomic_DNA"/>
</dbReference>
<sequence>QKWTSNQSSPRAQQLIEEDTVTQNALAAFLGAFIFALASLILVEVGVYEDRSIAAIFAFTLVVIVLVVVAILRWIDQLSNLGGVAQTASKVEAAARKALHRRSELPCLGAVACDLDAIPESATAVTSDRSGYVQHIDVGVLEECAAAKDDRVWVMVLPGTFVSENQALASISGRLDEERVRDAFLVGEERSFDQDPRFSLQVLSEIAQRALSPGINDPTTAISIMGRLLRLLLPLTAETSSPDTASCTRVGVPPIAAASLLEDTFDAIARDAGDKVEVHLFLQSALCRLAHSQDTEMATAARVASARARAFSDRDLALKEDRDRVLAAAPDMASRTSSKR</sequence>
<keyword evidence="3" id="KW-1185">Reference proteome</keyword>
<keyword evidence="1" id="KW-1133">Transmembrane helix</keyword>
<proteinExistence type="predicted"/>